<proteinExistence type="predicted"/>
<evidence type="ECO:0000313" key="2">
    <source>
        <dbReference type="Proteomes" id="UP000554482"/>
    </source>
</evidence>
<protein>
    <submittedName>
        <fullName evidence="1">Uncharacterized protein</fullName>
    </submittedName>
</protein>
<comment type="caution">
    <text evidence="1">The sequence shown here is derived from an EMBL/GenBank/DDBJ whole genome shotgun (WGS) entry which is preliminary data.</text>
</comment>
<dbReference type="EMBL" id="JABWDY010001099">
    <property type="protein sequence ID" value="KAF5207679.1"/>
    <property type="molecule type" value="Genomic_DNA"/>
</dbReference>
<dbReference type="AlphaFoldDB" id="A0A7J6XDQ1"/>
<keyword evidence="2" id="KW-1185">Reference proteome</keyword>
<name>A0A7J6XDQ1_THATH</name>
<dbReference type="Proteomes" id="UP000554482">
    <property type="component" value="Unassembled WGS sequence"/>
</dbReference>
<organism evidence="1 2">
    <name type="scientific">Thalictrum thalictroides</name>
    <name type="common">Rue-anemone</name>
    <name type="synonym">Anemone thalictroides</name>
    <dbReference type="NCBI Taxonomy" id="46969"/>
    <lineage>
        <taxon>Eukaryota</taxon>
        <taxon>Viridiplantae</taxon>
        <taxon>Streptophyta</taxon>
        <taxon>Embryophyta</taxon>
        <taxon>Tracheophyta</taxon>
        <taxon>Spermatophyta</taxon>
        <taxon>Magnoliopsida</taxon>
        <taxon>Ranunculales</taxon>
        <taxon>Ranunculaceae</taxon>
        <taxon>Thalictroideae</taxon>
        <taxon>Thalictrum</taxon>
    </lineage>
</organism>
<sequence>MFSRLCRCFGGISKIRHYRSGILNQQSYKEPTKMDIPFSPFVGVKQITAINRFSTVSEAQQDFPLHK</sequence>
<gene>
    <name evidence="1" type="ORF">FRX31_002725</name>
</gene>
<accession>A0A7J6XDQ1</accession>
<reference evidence="1 2" key="1">
    <citation type="submission" date="2020-06" db="EMBL/GenBank/DDBJ databases">
        <title>Transcriptomic and genomic resources for Thalictrum thalictroides and T. hernandezii: Facilitating candidate gene discovery in an emerging model plant lineage.</title>
        <authorList>
            <person name="Arias T."/>
            <person name="Riano-Pachon D.M."/>
            <person name="Di Stilio V.S."/>
        </authorList>
    </citation>
    <scope>NUCLEOTIDE SEQUENCE [LARGE SCALE GENOMIC DNA]</scope>
    <source>
        <strain evidence="2">cv. WT478/WT964</strain>
        <tissue evidence="1">Leaves</tissue>
    </source>
</reference>
<evidence type="ECO:0000313" key="1">
    <source>
        <dbReference type="EMBL" id="KAF5207679.1"/>
    </source>
</evidence>